<keyword evidence="1" id="KW-0472">Membrane</keyword>
<protein>
    <submittedName>
        <fullName evidence="2">Uncharacterized protein</fullName>
    </submittedName>
</protein>
<keyword evidence="1" id="KW-1133">Transmembrane helix</keyword>
<evidence type="ECO:0000256" key="1">
    <source>
        <dbReference type="SAM" id="Phobius"/>
    </source>
</evidence>
<proteinExistence type="predicted"/>
<keyword evidence="1" id="KW-0812">Transmembrane</keyword>
<dbReference type="EMBL" id="GBXM01014625">
    <property type="protein sequence ID" value="JAH93952.1"/>
    <property type="molecule type" value="Transcribed_RNA"/>
</dbReference>
<dbReference type="AlphaFoldDB" id="A0A0E9WU80"/>
<reference evidence="2" key="2">
    <citation type="journal article" date="2015" name="Fish Shellfish Immunol.">
        <title>Early steps in the European eel (Anguilla anguilla)-Vibrio vulnificus interaction in the gills: Role of the RtxA13 toxin.</title>
        <authorList>
            <person name="Callol A."/>
            <person name="Pajuelo D."/>
            <person name="Ebbesson L."/>
            <person name="Teles M."/>
            <person name="MacKenzie S."/>
            <person name="Amaro C."/>
        </authorList>
    </citation>
    <scope>NUCLEOTIDE SEQUENCE</scope>
</reference>
<evidence type="ECO:0000313" key="2">
    <source>
        <dbReference type="EMBL" id="JAH93952.1"/>
    </source>
</evidence>
<reference evidence="2" key="1">
    <citation type="submission" date="2014-11" db="EMBL/GenBank/DDBJ databases">
        <authorList>
            <person name="Amaro Gonzalez C."/>
        </authorList>
    </citation>
    <scope>NUCLEOTIDE SEQUENCE</scope>
</reference>
<sequence length="50" mass="5658">MCGDSGNVTTLVLLIIKMNAWLHLISQLLLFVQAMLMYLLFCLHMNSFVG</sequence>
<feature type="transmembrane region" description="Helical" evidence="1">
    <location>
        <begin position="20"/>
        <end position="41"/>
    </location>
</feature>
<accession>A0A0E9WU80</accession>
<organism evidence="2">
    <name type="scientific">Anguilla anguilla</name>
    <name type="common">European freshwater eel</name>
    <name type="synonym">Muraena anguilla</name>
    <dbReference type="NCBI Taxonomy" id="7936"/>
    <lineage>
        <taxon>Eukaryota</taxon>
        <taxon>Metazoa</taxon>
        <taxon>Chordata</taxon>
        <taxon>Craniata</taxon>
        <taxon>Vertebrata</taxon>
        <taxon>Euteleostomi</taxon>
        <taxon>Actinopterygii</taxon>
        <taxon>Neopterygii</taxon>
        <taxon>Teleostei</taxon>
        <taxon>Anguilliformes</taxon>
        <taxon>Anguillidae</taxon>
        <taxon>Anguilla</taxon>
    </lineage>
</organism>
<name>A0A0E9WU80_ANGAN</name>